<proteinExistence type="predicted"/>
<dbReference type="Proteomes" id="UP000299102">
    <property type="component" value="Unassembled WGS sequence"/>
</dbReference>
<evidence type="ECO:0000256" key="1">
    <source>
        <dbReference type="SAM" id="MobiDB-lite"/>
    </source>
</evidence>
<accession>A0A4C1T8X6</accession>
<protein>
    <submittedName>
        <fullName evidence="2">Uncharacterized protein</fullName>
    </submittedName>
</protein>
<sequence length="106" mass="11929">MRENHQKSGTQRNNHLRSHTRKHYIQDILDNFGIRPTKAVPMRNSASTRVKLSAVTQCKNCFQFGHVRAHYGRKPTRPSTSNAVTDTPVCTHGGQVSYGARQAKCP</sequence>
<gene>
    <name evidence="2" type="ORF">EVAR_5462_1</name>
</gene>
<dbReference type="EMBL" id="BGZK01000043">
    <property type="protein sequence ID" value="GBP10882.1"/>
    <property type="molecule type" value="Genomic_DNA"/>
</dbReference>
<reference evidence="2 3" key="1">
    <citation type="journal article" date="2019" name="Commun. Biol.">
        <title>The bagworm genome reveals a unique fibroin gene that provides high tensile strength.</title>
        <authorList>
            <person name="Kono N."/>
            <person name="Nakamura H."/>
            <person name="Ohtoshi R."/>
            <person name="Tomita M."/>
            <person name="Numata K."/>
            <person name="Arakawa K."/>
        </authorList>
    </citation>
    <scope>NUCLEOTIDE SEQUENCE [LARGE SCALE GENOMIC DNA]</scope>
</reference>
<dbReference type="AlphaFoldDB" id="A0A4C1T8X6"/>
<organism evidence="2 3">
    <name type="scientific">Eumeta variegata</name>
    <name type="common">Bagworm moth</name>
    <name type="synonym">Eumeta japonica</name>
    <dbReference type="NCBI Taxonomy" id="151549"/>
    <lineage>
        <taxon>Eukaryota</taxon>
        <taxon>Metazoa</taxon>
        <taxon>Ecdysozoa</taxon>
        <taxon>Arthropoda</taxon>
        <taxon>Hexapoda</taxon>
        <taxon>Insecta</taxon>
        <taxon>Pterygota</taxon>
        <taxon>Neoptera</taxon>
        <taxon>Endopterygota</taxon>
        <taxon>Lepidoptera</taxon>
        <taxon>Glossata</taxon>
        <taxon>Ditrysia</taxon>
        <taxon>Tineoidea</taxon>
        <taxon>Psychidae</taxon>
        <taxon>Oiketicinae</taxon>
        <taxon>Eumeta</taxon>
    </lineage>
</organism>
<evidence type="ECO:0000313" key="2">
    <source>
        <dbReference type="EMBL" id="GBP10882.1"/>
    </source>
</evidence>
<name>A0A4C1T8X6_EUMVA</name>
<evidence type="ECO:0000313" key="3">
    <source>
        <dbReference type="Proteomes" id="UP000299102"/>
    </source>
</evidence>
<dbReference type="OrthoDB" id="3039988at2759"/>
<feature type="region of interest" description="Disordered" evidence="1">
    <location>
        <begin position="1"/>
        <end position="22"/>
    </location>
</feature>
<comment type="caution">
    <text evidence="2">The sequence shown here is derived from an EMBL/GenBank/DDBJ whole genome shotgun (WGS) entry which is preliminary data.</text>
</comment>
<feature type="region of interest" description="Disordered" evidence="1">
    <location>
        <begin position="71"/>
        <end position="93"/>
    </location>
</feature>
<keyword evidence="3" id="KW-1185">Reference proteome</keyword>